<dbReference type="GO" id="GO:0008528">
    <property type="term" value="F:G protein-coupled peptide receptor activity"/>
    <property type="evidence" value="ECO:0007669"/>
    <property type="project" value="TreeGrafter"/>
</dbReference>
<dbReference type="Proteomes" id="UP000678393">
    <property type="component" value="Unassembled WGS sequence"/>
</dbReference>
<dbReference type="InterPro" id="IPR000832">
    <property type="entry name" value="GPCR_2_secretin-like"/>
</dbReference>
<keyword evidence="3 5" id="KW-1133">Transmembrane helix</keyword>
<dbReference type="Gene3D" id="1.20.1070.10">
    <property type="entry name" value="Rhodopsin 7-helix transmembrane proteins"/>
    <property type="match status" value="1"/>
</dbReference>
<dbReference type="Pfam" id="PF00002">
    <property type="entry name" value="7tm_2"/>
    <property type="match status" value="1"/>
</dbReference>
<keyword evidence="4 5" id="KW-0472">Membrane</keyword>
<feature type="transmembrane region" description="Helical" evidence="5">
    <location>
        <begin position="127"/>
        <end position="147"/>
    </location>
</feature>
<dbReference type="PRINTS" id="PR00249">
    <property type="entry name" value="GPCRSECRETIN"/>
</dbReference>
<sequence length="252" mass="29488">MRLFQRVHKVSIACNIITMFLLIPACIIFLYYRPLRQQHRIRLHICLMISSFITSASMLIWDVIIFKDIMETEDRLETAANKNSVGCRLLHALTRYAEVAAFMWMFIEGFHLHRLLVHAFTVPKALIHYYIFGFGFPIIPLTIYSIIRSTYSQFNQRCWIKSADAYEWILRAPSLSALVANVFFLLRIVFIMVRQLEPHPNEPSNFRRAVKAVVVLVPLFGLQFFLFVYQPEDGSVFTETLELLRKMCSSLQ</sequence>
<protein>
    <recommendedName>
        <fullName evidence="6">G-protein coupled receptors family 2 profile 2 domain-containing protein</fullName>
    </recommendedName>
</protein>
<dbReference type="EMBL" id="CAJHNH020002729">
    <property type="protein sequence ID" value="CAG5127572.1"/>
    <property type="molecule type" value="Genomic_DNA"/>
</dbReference>
<evidence type="ECO:0000313" key="8">
    <source>
        <dbReference type="Proteomes" id="UP000678393"/>
    </source>
</evidence>
<keyword evidence="2 5" id="KW-0812">Transmembrane</keyword>
<dbReference type="InterPro" id="IPR050332">
    <property type="entry name" value="GPCR_2"/>
</dbReference>
<dbReference type="PANTHER" id="PTHR45620:SF42">
    <property type="entry name" value="G-PROTEIN COUPLED RECEPTOR SEB-2"/>
    <property type="match status" value="1"/>
</dbReference>
<dbReference type="InterPro" id="IPR017981">
    <property type="entry name" value="GPCR_2-like_7TM"/>
</dbReference>
<dbReference type="AlphaFoldDB" id="A0A8S3ZK33"/>
<evidence type="ECO:0000256" key="1">
    <source>
        <dbReference type="ARBA" id="ARBA00004141"/>
    </source>
</evidence>
<evidence type="ECO:0000256" key="2">
    <source>
        <dbReference type="ARBA" id="ARBA00022692"/>
    </source>
</evidence>
<dbReference type="GO" id="GO:0005886">
    <property type="term" value="C:plasma membrane"/>
    <property type="evidence" value="ECO:0007669"/>
    <property type="project" value="TreeGrafter"/>
</dbReference>
<evidence type="ECO:0000256" key="4">
    <source>
        <dbReference type="ARBA" id="ARBA00023136"/>
    </source>
</evidence>
<accession>A0A8S3ZK33</accession>
<name>A0A8S3ZK33_9EUPU</name>
<feature type="transmembrane region" description="Helical" evidence="5">
    <location>
        <begin position="41"/>
        <end position="64"/>
    </location>
</feature>
<dbReference type="PROSITE" id="PS50261">
    <property type="entry name" value="G_PROTEIN_RECEP_F2_4"/>
    <property type="match status" value="1"/>
</dbReference>
<dbReference type="GO" id="GO:0007188">
    <property type="term" value="P:adenylate cyclase-modulating G protein-coupled receptor signaling pathway"/>
    <property type="evidence" value="ECO:0007669"/>
    <property type="project" value="TreeGrafter"/>
</dbReference>
<evidence type="ECO:0000256" key="5">
    <source>
        <dbReference type="SAM" id="Phobius"/>
    </source>
</evidence>
<reference evidence="7" key="1">
    <citation type="submission" date="2021-04" db="EMBL/GenBank/DDBJ databases">
        <authorList>
            <consortium name="Molecular Ecology Group"/>
        </authorList>
    </citation>
    <scope>NUCLEOTIDE SEQUENCE</scope>
</reference>
<feature type="non-terminal residue" evidence="7">
    <location>
        <position position="252"/>
    </location>
</feature>
<gene>
    <name evidence="7" type="ORF">CUNI_LOCUS13130</name>
</gene>
<dbReference type="OrthoDB" id="6160250at2759"/>
<dbReference type="GO" id="GO:0007166">
    <property type="term" value="P:cell surface receptor signaling pathway"/>
    <property type="evidence" value="ECO:0007669"/>
    <property type="project" value="InterPro"/>
</dbReference>
<evidence type="ECO:0000256" key="3">
    <source>
        <dbReference type="ARBA" id="ARBA00022989"/>
    </source>
</evidence>
<comment type="subcellular location">
    <subcellularLocation>
        <location evidence="1">Membrane</location>
        <topology evidence="1">Multi-pass membrane protein</topology>
    </subcellularLocation>
</comment>
<proteinExistence type="predicted"/>
<feature type="transmembrane region" description="Helical" evidence="5">
    <location>
        <begin position="12"/>
        <end position="35"/>
    </location>
</feature>
<feature type="transmembrane region" description="Helical" evidence="5">
    <location>
        <begin position="210"/>
        <end position="229"/>
    </location>
</feature>
<organism evidence="7 8">
    <name type="scientific">Candidula unifasciata</name>
    <dbReference type="NCBI Taxonomy" id="100452"/>
    <lineage>
        <taxon>Eukaryota</taxon>
        <taxon>Metazoa</taxon>
        <taxon>Spiralia</taxon>
        <taxon>Lophotrochozoa</taxon>
        <taxon>Mollusca</taxon>
        <taxon>Gastropoda</taxon>
        <taxon>Heterobranchia</taxon>
        <taxon>Euthyneura</taxon>
        <taxon>Panpulmonata</taxon>
        <taxon>Eupulmonata</taxon>
        <taxon>Stylommatophora</taxon>
        <taxon>Helicina</taxon>
        <taxon>Helicoidea</taxon>
        <taxon>Geomitridae</taxon>
        <taxon>Candidula</taxon>
    </lineage>
</organism>
<evidence type="ECO:0000259" key="6">
    <source>
        <dbReference type="PROSITE" id="PS50261"/>
    </source>
</evidence>
<comment type="caution">
    <text evidence="7">The sequence shown here is derived from an EMBL/GenBank/DDBJ whole genome shotgun (WGS) entry which is preliminary data.</text>
</comment>
<evidence type="ECO:0000313" key="7">
    <source>
        <dbReference type="EMBL" id="CAG5127572.1"/>
    </source>
</evidence>
<feature type="transmembrane region" description="Helical" evidence="5">
    <location>
        <begin position="168"/>
        <end position="190"/>
    </location>
</feature>
<feature type="domain" description="G-protein coupled receptors family 2 profile 2" evidence="6">
    <location>
        <begin position="7"/>
        <end position="252"/>
    </location>
</feature>
<dbReference type="PANTHER" id="PTHR45620">
    <property type="entry name" value="PDF RECEPTOR-LIKE PROTEIN-RELATED"/>
    <property type="match status" value="1"/>
</dbReference>
<keyword evidence="8" id="KW-1185">Reference proteome</keyword>